<keyword evidence="3" id="KW-1185">Reference proteome</keyword>
<evidence type="ECO:0000259" key="1">
    <source>
        <dbReference type="PROSITE" id="PS50191"/>
    </source>
</evidence>
<dbReference type="STRING" id="48709.A0A1D2M7P5"/>
<protein>
    <submittedName>
        <fullName evidence="2">Retinaldehyde-binding protein 1</fullName>
    </submittedName>
</protein>
<dbReference type="AlphaFoldDB" id="A0A1D2M7P5"/>
<organism evidence="2 3">
    <name type="scientific">Orchesella cincta</name>
    <name type="common">Springtail</name>
    <name type="synonym">Podura cincta</name>
    <dbReference type="NCBI Taxonomy" id="48709"/>
    <lineage>
        <taxon>Eukaryota</taxon>
        <taxon>Metazoa</taxon>
        <taxon>Ecdysozoa</taxon>
        <taxon>Arthropoda</taxon>
        <taxon>Hexapoda</taxon>
        <taxon>Collembola</taxon>
        <taxon>Entomobryomorpha</taxon>
        <taxon>Entomobryoidea</taxon>
        <taxon>Orchesellidae</taxon>
        <taxon>Orchesellinae</taxon>
        <taxon>Orchesella</taxon>
    </lineage>
</organism>
<reference evidence="2 3" key="1">
    <citation type="journal article" date="2016" name="Genome Biol. Evol.">
        <title>Gene Family Evolution Reflects Adaptation to Soil Environmental Stressors in the Genome of the Collembolan Orchesella cincta.</title>
        <authorList>
            <person name="Faddeeva-Vakhrusheva A."/>
            <person name="Derks M.F."/>
            <person name="Anvar S.Y."/>
            <person name="Agamennone V."/>
            <person name="Suring W."/>
            <person name="Smit S."/>
            <person name="van Straalen N.M."/>
            <person name="Roelofs D."/>
        </authorList>
    </citation>
    <scope>NUCLEOTIDE SEQUENCE [LARGE SCALE GENOMIC DNA]</scope>
    <source>
        <tissue evidence="2">Mixed pool</tissue>
    </source>
</reference>
<dbReference type="InterPro" id="IPR036273">
    <property type="entry name" value="CRAL/TRIO_N_dom_sf"/>
</dbReference>
<dbReference type="EMBL" id="LJIJ01003038">
    <property type="protein sequence ID" value="ODM88951.1"/>
    <property type="molecule type" value="Genomic_DNA"/>
</dbReference>
<dbReference type="PRINTS" id="PR00180">
    <property type="entry name" value="CRETINALDHBP"/>
</dbReference>
<comment type="caution">
    <text evidence="2">The sequence shown here is derived from an EMBL/GenBank/DDBJ whole genome shotgun (WGS) entry which is preliminary data.</text>
</comment>
<dbReference type="Gene3D" id="3.40.525.10">
    <property type="entry name" value="CRAL-TRIO lipid binding domain"/>
    <property type="match status" value="1"/>
</dbReference>
<dbReference type="GO" id="GO:1902936">
    <property type="term" value="F:phosphatidylinositol bisphosphate binding"/>
    <property type="evidence" value="ECO:0007669"/>
    <property type="project" value="TreeGrafter"/>
</dbReference>
<gene>
    <name evidence="2" type="ORF">Ocin01_17731</name>
</gene>
<dbReference type="CDD" id="cd00170">
    <property type="entry name" value="SEC14"/>
    <property type="match status" value="1"/>
</dbReference>
<dbReference type="InterPro" id="IPR036865">
    <property type="entry name" value="CRAL-TRIO_dom_sf"/>
</dbReference>
<dbReference type="GO" id="GO:0016020">
    <property type="term" value="C:membrane"/>
    <property type="evidence" value="ECO:0007669"/>
    <property type="project" value="TreeGrafter"/>
</dbReference>
<evidence type="ECO:0000313" key="2">
    <source>
        <dbReference type="EMBL" id="ODM88951.1"/>
    </source>
</evidence>
<dbReference type="PANTHER" id="PTHR10174:SF208">
    <property type="entry name" value="CRAL-TRIO DOMAIN-CONTAINING PROTEIN DDB_G0278031"/>
    <property type="match status" value="1"/>
</dbReference>
<dbReference type="OrthoDB" id="75724at2759"/>
<evidence type="ECO:0000313" key="3">
    <source>
        <dbReference type="Proteomes" id="UP000094527"/>
    </source>
</evidence>
<dbReference type="SUPFAM" id="SSF46938">
    <property type="entry name" value="CRAL/TRIO N-terminal domain"/>
    <property type="match status" value="1"/>
</dbReference>
<sequence>METTTQSERDGLVEVLIWRRITPEVREYIASVFEDDSILLIYLKGRKYRVNHAWETLKRKAEILCNDYPEYFPETLPKAGFPLINNHVYGILKARDKLGRRIVCFNSGKWDPKETSLDELVGVGTYLVDLMLTDEDFLNSGMVFIQNHEDIGMKHVKEYSLHKMLRLLDIYCYAYPIQIKGIYHLNVPFYARYVYKIIRPFLPKKIKERIIISSNDQKFDVLHEQLSPQILPKFLGGHLENEEAFDMTLLQRIQ</sequence>
<proteinExistence type="predicted"/>
<dbReference type="PROSITE" id="PS50191">
    <property type="entry name" value="CRAL_TRIO"/>
    <property type="match status" value="1"/>
</dbReference>
<dbReference type="PANTHER" id="PTHR10174">
    <property type="entry name" value="ALPHA-TOCOPHEROL TRANSFER PROTEIN-RELATED"/>
    <property type="match status" value="1"/>
</dbReference>
<dbReference type="OMA" id="VNQPFYF"/>
<accession>A0A1D2M7P5</accession>
<name>A0A1D2M7P5_ORCCI</name>
<dbReference type="InterPro" id="IPR001251">
    <property type="entry name" value="CRAL-TRIO_dom"/>
</dbReference>
<feature type="domain" description="CRAL-TRIO" evidence="1">
    <location>
        <begin position="80"/>
        <end position="243"/>
    </location>
</feature>
<dbReference type="Proteomes" id="UP000094527">
    <property type="component" value="Unassembled WGS sequence"/>
</dbReference>
<dbReference type="Gene3D" id="1.20.5.1200">
    <property type="entry name" value="Alpha-tocopherol transfer"/>
    <property type="match status" value="1"/>
</dbReference>
<dbReference type="SMART" id="SM00516">
    <property type="entry name" value="SEC14"/>
    <property type="match status" value="1"/>
</dbReference>
<dbReference type="Pfam" id="PF00650">
    <property type="entry name" value="CRAL_TRIO"/>
    <property type="match status" value="1"/>
</dbReference>
<dbReference type="SUPFAM" id="SSF52087">
    <property type="entry name" value="CRAL/TRIO domain"/>
    <property type="match status" value="1"/>
</dbReference>